<accession>A0A366IKV3</accession>
<dbReference type="EMBL" id="QNSB01000003">
    <property type="protein sequence ID" value="RBP73063.1"/>
    <property type="molecule type" value="Genomic_DNA"/>
</dbReference>
<organism evidence="1 2">
    <name type="scientific">Brevibacterium celere</name>
    <dbReference type="NCBI Taxonomy" id="225845"/>
    <lineage>
        <taxon>Bacteria</taxon>
        <taxon>Bacillati</taxon>
        <taxon>Actinomycetota</taxon>
        <taxon>Actinomycetes</taxon>
        <taxon>Micrococcales</taxon>
        <taxon>Brevibacteriaceae</taxon>
        <taxon>Brevibacterium</taxon>
    </lineage>
</organism>
<comment type="caution">
    <text evidence="1">The sequence shown here is derived from an EMBL/GenBank/DDBJ whole genome shotgun (WGS) entry which is preliminary data.</text>
</comment>
<reference evidence="1 2" key="1">
    <citation type="submission" date="2018-06" db="EMBL/GenBank/DDBJ databases">
        <title>Freshwater and sediment microbial communities from various areas in North America, analyzing microbe dynamics in response to fracking.</title>
        <authorList>
            <person name="Lamendella R."/>
        </authorList>
    </citation>
    <scope>NUCLEOTIDE SEQUENCE [LARGE SCALE GENOMIC DNA]</scope>
    <source>
        <strain evidence="1 2">3b_TX</strain>
    </source>
</reference>
<proteinExistence type="predicted"/>
<dbReference type="Proteomes" id="UP000253509">
    <property type="component" value="Unassembled WGS sequence"/>
</dbReference>
<protein>
    <submittedName>
        <fullName evidence="1">Uncharacterized protein</fullName>
    </submittedName>
</protein>
<dbReference type="AlphaFoldDB" id="A0A366IKV3"/>
<keyword evidence="2" id="KW-1185">Reference proteome</keyword>
<gene>
    <name evidence="1" type="ORF">DFO65_103358</name>
</gene>
<name>A0A366IKV3_9MICO</name>
<evidence type="ECO:0000313" key="1">
    <source>
        <dbReference type="EMBL" id="RBP73063.1"/>
    </source>
</evidence>
<sequence>MLTGSRKGIAVDEKQLRRRIECVMINAQSRHGGDGTYRAAAQAVIDDLGLTVRSIQMWADTQGQSGVSRFQVVGRVEEQG</sequence>
<evidence type="ECO:0000313" key="2">
    <source>
        <dbReference type="Proteomes" id="UP000253509"/>
    </source>
</evidence>